<evidence type="ECO:0000313" key="1">
    <source>
        <dbReference type="EMBL" id="MFC5471565.1"/>
    </source>
</evidence>
<dbReference type="RefSeq" id="WP_209745899.1">
    <property type="nucleotide sequence ID" value="NZ_JBHSMH010000101.1"/>
</dbReference>
<keyword evidence="2" id="KW-1185">Reference proteome</keyword>
<protein>
    <recommendedName>
        <fullName evidence="3">Helix-turn-helix domain-containing protein</fullName>
    </recommendedName>
</protein>
<dbReference type="EMBL" id="JBHSMH010000101">
    <property type="protein sequence ID" value="MFC5471565.1"/>
    <property type="molecule type" value="Genomic_DNA"/>
</dbReference>
<sequence>MYTTGQIATYFGVSTTTINNWLRDKRIVYPGLDDKQSYKQARIPDTATYKSTNGKETVLREVIQEYEHQKALEPEYDEVDRMKSLVQALLTFEAKYGGKYEEVSARLGDPQSSADWKWARDADEWSYVIKEITRER</sequence>
<comment type="caution">
    <text evidence="1">The sequence shown here is derived from an EMBL/GenBank/DDBJ whole genome shotgun (WGS) entry which is preliminary data.</text>
</comment>
<evidence type="ECO:0008006" key="3">
    <source>
        <dbReference type="Google" id="ProtNLM"/>
    </source>
</evidence>
<reference evidence="2" key="1">
    <citation type="journal article" date="2019" name="Int. J. Syst. Evol. Microbiol.">
        <title>The Global Catalogue of Microorganisms (GCM) 10K type strain sequencing project: providing services to taxonomists for standard genome sequencing and annotation.</title>
        <authorList>
            <consortium name="The Broad Institute Genomics Platform"/>
            <consortium name="The Broad Institute Genome Sequencing Center for Infectious Disease"/>
            <person name="Wu L."/>
            <person name="Ma J."/>
        </authorList>
    </citation>
    <scope>NUCLEOTIDE SEQUENCE [LARGE SCALE GENOMIC DNA]</scope>
    <source>
        <strain evidence="2">CCUG 57113</strain>
    </source>
</reference>
<name>A0ABW0M1X1_9BACL</name>
<dbReference type="InterPro" id="IPR009061">
    <property type="entry name" value="DNA-bd_dom_put_sf"/>
</dbReference>
<dbReference type="SUPFAM" id="SSF46955">
    <property type="entry name" value="Putative DNA-binding domain"/>
    <property type="match status" value="1"/>
</dbReference>
<accession>A0ABW0M1X1</accession>
<dbReference type="Proteomes" id="UP001596105">
    <property type="component" value="Unassembled WGS sequence"/>
</dbReference>
<organism evidence="1 2">
    <name type="scientific">Cohnella suwonensis</name>
    <dbReference type="NCBI Taxonomy" id="696072"/>
    <lineage>
        <taxon>Bacteria</taxon>
        <taxon>Bacillati</taxon>
        <taxon>Bacillota</taxon>
        <taxon>Bacilli</taxon>
        <taxon>Bacillales</taxon>
        <taxon>Paenibacillaceae</taxon>
        <taxon>Cohnella</taxon>
    </lineage>
</organism>
<evidence type="ECO:0000313" key="2">
    <source>
        <dbReference type="Proteomes" id="UP001596105"/>
    </source>
</evidence>
<proteinExistence type="predicted"/>
<gene>
    <name evidence="1" type="ORF">ACFPPD_23085</name>
</gene>